<dbReference type="Proteomes" id="UP000287166">
    <property type="component" value="Unassembled WGS sequence"/>
</dbReference>
<dbReference type="GeneID" id="38775006"/>
<dbReference type="RefSeq" id="XP_027609002.1">
    <property type="nucleotide sequence ID" value="XM_027753201.1"/>
</dbReference>
<dbReference type="Gene3D" id="3.50.70.10">
    <property type="match status" value="1"/>
</dbReference>
<dbReference type="AlphaFoldDB" id="A0A401G7G3"/>
<dbReference type="GO" id="GO:0016872">
    <property type="term" value="F:intramolecular lyase activity"/>
    <property type="evidence" value="ECO:0007669"/>
    <property type="project" value="InterPro"/>
</dbReference>
<gene>
    <name evidence="2" type="ORF">SCP_0109710</name>
</gene>
<dbReference type="OrthoDB" id="18193at2759"/>
<feature type="domain" description="Chalcone isomerase" evidence="1">
    <location>
        <begin position="150"/>
        <end position="277"/>
    </location>
</feature>
<dbReference type="InterPro" id="IPR016088">
    <property type="entry name" value="Chalcone_isomerase_3-sand"/>
</dbReference>
<dbReference type="STRING" id="139825.A0A401G7G3"/>
<dbReference type="EMBL" id="BFAD01000001">
    <property type="protein sequence ID" value="GBE78089.1"/>
    <property type="molecule type" value="Genomic_DNA"/>
</dbReference>
<dbReference type="SUPFAM" id="SSF54626">
    <property type="entry name" value="Chalcone isomerase"/>
    <property type="match status" value="1"/>
</dbReference>
<keyword evidence="3" id="KW-1185">Reference proteome</keyword>
<dbReference type="InterPro" id="IPR036298">
    <property type="entry name" value="Chalcone_isomerase_sf"/>
</dbReference>
<sequence>MQARPPAFLAWRVRSSPQSTTRRWLSRTQPFSHSPRLHRAHLPFILGLGVVASSAFALYSTQAIYLDSEVHSQAAAGGSEELTVDSATSITFPNTLRIPSKTPLPTFSLVGVGVRTVSFLGLKVYSVGFYADLSSPNLNISKDTPPQEKIEHIVRNAACVLRIVPTRPTSYSHLRDGFMRALQARVLFCRKNGSLAPEEEAGIQSPLRKFKSLFPNTPLAKHTPMDILLTAPPRDPSQARSLIIRDLGSVQNDWLCREFFLAYFEGDGLSPPLKKSVTEGLQNFGK</sequence>
<comment type="caution">
    <text evidence="2">The sequence shown here is derived from an EMBL/GenBank/DDBJ whole genome shotgun (WGS) entry which is preliminary data.</text>
</comment>
<proteinExistence type="predicted"/>
<accession>A0A401G7G3</accession>
<evidence type="ECO:0000259" key="1">
    <source>
        <dbReference type="Pfam" id="PF16035"/>
    </source>
</evidence>
<dbReference type="PANTHER" id="PTHR47284:SF3">
    <property type="entry name" value="FATTY-ACID-BINDING PROTEIN 2"/>
    <property type="match status" value="1"/>
</dbReference>
<dbReference type="Pfam" id="PF16035">
    <property type="entry name" value="Chalcone_2"/>
    <property type="match status" value="2"/>
</dbReference>
<dbReference type="InterPro" id="IPR016087">
    <property type="entry name" value="Chalcone_isomerase"/>
</dbReference>
<feature type="domain" description="Chalcone isomerase" evidence="1">
    <location>
        <begin position="106"/>
        <end position="134"/>
    </location>
</feature>
<reference evidence="2 3" key="1">
    <citation type="journal article" date="2018" name="Sci. Rep.">
        <title>Genome sequence of the cauliflower mushroom Sparassis crispa (Hanabiratake) and its association with beneficial usage.</title>
        <authorList>
            <person name="Kiyama R."/>
            <person name="Furutani Y."/>
            <person name="Kawaguchi K."/>
            <person name="Nakanishi T."/>
        </authorList>
    </citation>
    <scope>NUCLEOTIDE SEQUENCE [LARGE SCALE GENOMIC DNA]</scope>
</reference>
<dbReference type="InParanoid" id="A0A401G7G3"/>
<evidence type="ECO:0000313" key="2">
    <source>
        <dbReference type="EMBL" id="GBE78089.1"/>
    </source>
</evidence>
<organism evidence="2 3">
    <name type="scientific">Sparassis crispa</name>
    <dbReference type="NCBI Taxonomy" id="139825"/>
    <lineage>
        <taxon>Eukaryota</taxon>
        <taxon>Fungi</taxon>
        <taxon>Dikarya</taxon>
        <taxon>Basidiomycota</taxon>
        <taxon>Agaricomycotina</taxon>
        <taxon>Agaricomycetes</taxon>
        <taxon>Polyporales</taxon>
        <taxon>Sparassidaceae</taxon>
        <taxon>Sparassis</taxon>
    </lineage>
</organism>
<protein>
    <recommendedName>
        <fullName evidence="1">Chalcone isomerase domain-containing protein</fullName>
    </recommendedName>
</protein>
<evidence type="ECO:0000313" key="3">
    <source>
        <dbReference type="Proteomes" id="UP000287166"/>
    </source>
</evidence>
<name>A0A401G7G3_9APHY</name>
<dbReference type="PANTHER" id="PTHR47284">
    <property type="entry name" value="FATTY-ACID-BINDING PROTEIN 2"/>
    <property type="match status" value="1"/>
</dbReference>